<keyword evidence="11" id="KW-1185">Reference proteome</keyword>
<evidence type="ECO:0000259" key="9">
    <source>
        <dbReference type="PROSITE" id="PS50157"/>
    </source>
</evidence>
<dbReference type="PROSITE" id="PS00028">
    <property type="entry name" value="ZINC_FINGER_C2H2_1"/>
    <property type="match status" value="1"/>
</dbReference>
<evidence type="ECO:0000313" key="10">
    <source>
        <dbReference type="EMBL" id="CCE92914.1"/>
    </source>
</evidence>
<dbReference type="SMART" id="SM00355">
    <property type="entry name" value="ZnF_C2H2"/>
    <property type="match status" value="2"/>
</dbReference>
<evidence type="ECO:0000313" key="11">
    <source>
        <dbReference type="Proteomes" id="UP000005627"/>
    </source>
</evidence>
<evidence type="ECO:0000256" key="8">
    <source>
        <dbReference type="SAM" id="MobiDB-lite"/>
    </source>
</evidence>
<evidence type="ECO:0000256" key="2">
    <source>
        <dbReference type="ARBA" id="ARBA00022723"/>
    </source>
</evidence>
<dbReference type="InterPro" id="IPR013087">
    <property type="entry name" value="Znf_C2H2_type"/>
</dbReference>
<evidence type="ECO:0000256" key="4">
    <source>
        <dbReference type="ARBA" id="ARBA00022771"/>
    </source>
</evidence>
<dbReference type="STRING" id="1076872.G8ZWC0"/>
<gene>
    <name evidence="10" type="primary">TDEL0F01030</name>
    <name evidence="10" type="ORF">TDEL_0F01030</name>
</gene>
<dbReference type="Pfam" id="PF00096">
    <property type="entry name" value="zf-C2H2"/>
    <property type="match status" value="1"/>
</dbReference>
<dbReference type="InterPro" id="IPR051059">
    <property type="entry name" value="VerF-like"/>
</dbReference>
<dbReference type="GeneID" id="11501295"/>
<feature type="region of interest" description="Disordered" evidence="8">
    <location>
        <begin position="108"/>
        <end position="181"/>
    </location>
</feature>
<dbReference type="GO" id="GO:0000978">
    <property type="term" value="F:RNA polymerase II cis-regulatory region sequence-specific DNA binding"/>
    <property type="evidence" value="ECO:0007669"/>
    <property type="project" value="InterPro"/>
</dbReference>
<dbReference type="CDD" id="cd12148">
    <property type="entry name" value="fungal_TF_MHR"/>
    <property type="match status" value="1"/>
</dbReference>
<dbReference type="HOGENOM" id="CLU_006466_2_1_1"/>
<dbReference type="PANTHER" id="PTHR40626">
    <property type="entry name" value="MIP31509P"/>
    <property type="match status" value="1"/>
</dbReference>
<dbReference type="GO" id="GO:0005634">
    <property type="term" value="C:nucleus"/>
    <property type="evidence" value="ECO:0007669"/>
    <property type="project" value="UniProtKB-SubCell"/>
</dbReference>
<dbReference type="PANTHER" id="PTHR40626:SF11">
    <property type="entry name" value="ZINC FINGER PROTEIN YPR022C"/>
    <property type="match status" value="1"/>
</dbReference>
<evidence type="ECO:0000256" key="3">
    <source>
        <dbReference type="ARBA" id="ARBA00022737"/>
    </source>
</evidence>
<dbReference type="SUPFAM" id="SSF57667">
    <property type="entry name" value="beta-beta-alpha zinc fingers"/>
    <property type="match status" value="1"/>
</dbReference>
<keyword evidence="3" id="KW-0677">Repeat</keyword>
<keyword evidence="2" id="KW-0479">Metal-binding</keyword>
<name>G8ZWC0_TORDE</name>
<feature type="domain" description="C2H2-type" evidence="9">
    <location>
        <begin position="45"/>
        <end position="74"/>
    </location>
</feature>
<dbReference type="EMBL" id="HE616747">
    <property type="protein sequence ID" value="CCE92914.1"/>
    <property type="molecule type" value="Genomic_DNA"/>
</dbReference>
<evidence type="ECO:0000256" key="7">
    <source>
        <dbReference type="PROSITE-ProRule" id="PRU00042"/>
    </source>
</evidence>
<keyword evidence="6" id="KW-0539">Nucleus</keyword>
<dbReference type="GO" id="GO:0000785">
    <property type="term" value="C:chromatin"/>
    <property type="evidence" value="ECO:0007669"/>
    <property type="project" value="TreeGrafter"/>
</dbReference>
<dbReference type="InParanoid" id="G8ZWC0"/>
<dbReference type="PROSITE" id="PS50157">
    <property type="entry name" value="ZINC_FINGER_C2H2_2"/>
    <property type="match status" value="2"/>
</dbReference>
<dbReference type="Proteomes" id="UP000005627">
    <property type="component" value="Chromosome 6"/>
</dbReference>
<dbReference type="AlphaFoldDB" id="G8ZWC0"/>
<evidence type="ECO:0000256" key="1">
    <source>
        <dbReference type="ARBA" id="ARBA00004123"/>
    </source>
</evidence>
<reference evidence="10 11" key="1">
    <citation type="journal article" date="2011" name="Proc. Natl. Acad. Sci. U.S.A.">
        <title>Evolutionary erosion of yeast sex chromosomes by mating-type switching accidents.</title>
        <authorList>
            <person name="Gordon J.L."/>
            <person name="Armisen D."/>
            <person name="Proux-Wera E."/>
            <person name="Oheigeartaigh S.S."/>
            <person name="Byrne K.P."/>
            <person name="Wolfe K.H."/>
        </authorList>
    </citation>
    <scope>NUCLEOTIDE SEQUENCE [LARGE SCALE GENOMIC DNA]</scope>
    <source>
        <strain evidence="11">ATCC 10662 / CBS 1146 / NBRC 0425 / NCYC 2629 / NRRL Y-866</strain>
    </source>
</reference>
<organism evidence="10 11">
    <name type="scientific">Torulaspora delbrueckii</name>
    <name type="common">Yeast</name>
    <name type="synonym">Candida colliculosa</name>
    <dbReference type="NCBI Taxonomy" id="4950"/>
    <lineage>
        <taxon>Eukaryota</taxon>
        <taxon>Fungi</taxon>
        <taxon>Dikarya</taxon>
        <taxon>Ascomycota</taxon>
        <taxon>Saccharomycotina</taxon>
        <taxon>Saccharomycetes</taxon>
        <taxon>Saccharomycetales</taxon>
        <taxon>Saccharomycetaceae</taxon>
        <taxon>Torulaspora</taxon>
    </lineage>
</organism>
<feature type="domain" description="C2H2-type" evidence="9">
    <location>
        <begin position="75"/>
        <end position="106"/>
    </location>
</feature>
<dbReference type="Gene3D" id="3.30.160.60">
    <property type="entry name" value="Classic Zinc Finger"/>
    <property type="match status" value="1"/>
</dbReference>
<feature type="compositionally biased region" description="Low complexity" evidence="8">
    <location>
        <begin position="124"/>
        <end position="146"/>
    </location>
</feature>
<feature type="region of interest" description="Disordered" evidence="8">
    <location>
        <begin position="217"/>
        <end position="310"/>
    </location>
</feature>
<feature type="compositionally biased region" description="Low complexity" evidence="8">
    <location>
        <begin position="195"/>
        <end position="209"/>
    </location>
</feature>
<feature type="compositionally biased region" description="Polar residues" evidence="8">
    <location>
        <begin position="238"/>
        <end position="247"/>
    </location>
</feature>
<dbReference type="Pfam" id="PF04082">
    <property type="entry name" value="Fungal_trans"/>
    <property type="match status" value="1"/>
</dbReference>
<dbReference type="InterPro" id="IPR007219">
    <property type="entry name" value="XnlR_reg_dom"/>
</dbReference>
<feature type="compositionally biased region" description="Low complexity" evidence="8">
    <location>
        <begin position="280"/>
        <end position="298"/>
    </location>
</feature>
<feature type="region of interest" description="Disordered" evidence="8">
    <location>
        <begin position="347"/>
        <end position="371"/>
    </location>
</feature>
<dbReference type="GO" id="GO:0008270">
    <property type="term" value="F:zinc ion binding"/>
    <property type="evidence" value="ECO:0007669"/>
    <property type="project" value="UniProtKB-KW"/>
</dbReference>
<dbReference type="KEGG" id="tdl:TDEL_0F01030"/>
<dbReference type="RefSeq" id="XP_003682125.1">
    <property type="nucleotide sequence ID" value="XM_003682077.1"/>
</dbReference>
<feature type="compositionally biased region" description="Low complexity" evidence="8">
    <location>
        <begin position="360"/>
        <end position="370"/>
    </location>
</feature>
<feature type="compositionally biased region" description="Polar residues" evidence="8">
    <location>
        <begin position="256"/>
        <end position="275"/>
    </location>
</feature>
<keyword evidence="5" id="KW-0862">Zinc</keyword>
<sequence>MSHDELPGLGHFKHEAGSEMSHQAYGVDGPPSDSHILSASTSGRFKCPHPACDKSFTRQEHLSRHKLNHWPKEIFKCSYVFPNTGLACNRTFVRKDLLARHVKRHTKMGGRLQSNSTSIGDFLPRSQSTSSITTPPTTGAAGSAPPNLLPPQHVQFTNFGPSYQSPMNENPSVAPDRSQSSYQNLNRQQDYYPTQNNSDSRNKNNNGQNVNQFFNWLFENGNGSTGQPHNGYAANERNPINASSLPTTAAGMPNKQLPQPNNSPTTQSFSPNSYQVYGFAQSGSPQSQPQGPQLPQAPKSQQGPSGAEALATPASVTKMQDLFSIDFLSNDPLQTFMQELAETKATSQDNNLFDKENIGSSSVSPSLSESALKNNSKLQKFSARRCSMKDNLLVQKSNIDELQKQIENDKISHRYKQRVLFSMKTVPSFFHADPKTKYNFSQEKSEELYDIIPELREVPMDNLKKSLRSFWSNFHTQYGLLHKPSFHIDEQPPILILAMIMVGASFLESDYRETISDIICAPLRWIYFSHDDFQPPSKTYIIQSLLLVEGYEKTCTNRYLHERSYLHHGTTIQLLRRTPSLGGHPLILKTEEKPNGWQDPEQVYRQWIDFEMLKRVAFYAFYMDTTHAVVFGYLNLFINCNQIQLTLPCSDIVWESYDLSCETLLEYGFEKEPKTFLSALKQLMGEAVQTLQNVRNPLTRHQTQELKNWDMKSTLGKKVLLAGIISTMFQCQESNEGDLFATTIKCNLGMGNENMSWQDIFSFALDYWLYQIQGSCTEANDCFIDCARGTLSRGQSQEPNLPKSDYVNSMGADVNTLGRINDPGCKIPEYHMAQVILRIFHYDYYIYGGAPWRMNVRSGIEEYDLVSRRILQFASDTKTGSVAMVYAYQLLFEMFIDRETETGSVANKSYNVNSDNCITRPNTIALLALLVWSYNFALYGPETSIWINPSVDDSQKDLQMQETGTTDDAAALSNKKLKDEYIPKEPFEEYLARMYRVLNVETSSTDPISYHHEILRKAQMLASVPGTNHLCGMMKFMKEIFENGYWDLGREFAKLFDNCFERCLGKSSPTCESMYKV</sequence>
<dbReference type="GO" id="GO:0006351">
    <property type="term" value="P:DNA-templated transcription"/>
    <property type="evidence" value="ECO:0007669"/>
    <property type="project" value="InterPro"/>
</dbReference>
<feature type="region of interest" description="Disordered" evidence="8">
    <location>
        <begin position="190"/>
        <end position="209"/>
    </location>
</feature>
<keyword evidence="4 7" id="KW-0863">Zinc-finger</keyword>
<dbReference type="FunCoup" id="G8ZWC0">
    <property type="interactions" value="21"/>
</dbReference>
<dbReference type="eggNOG" id="KOG1721">
    <property type="taxonomic scope" value="Eukaryota"/>
</dbReference>
<protein>
    <recommendedName>
        <fullName evidence="9">C2H2-type domain-containing protein</fullName>
    </recommendedName>
</protein>
<evidence type="ECO:0000256" key="5">
    <source>
        <dbReference type="ARBA" id="ARBA00022833"/>
    </source>
</evidence>
<dbReference type="InterPro" id="IPR036236">
    <property type="entry name" value="Znf_C2H2_sf"/>
</dbReference>
<comment type="subcellular location">
    <subcellularLocation>
        <location evidence="1">Nucleus</location>
    </subcellularLocation>
</comment>
<accession>G8ZWC0</accession>
<evidence type="ECO:0000256" key="6">
    <source>
        <dbReference type="ARBA" id="ARBA00023242"/>
    </source>
</evidence>
<proteinExistence type="predicted"/>
<dbReference type="GO" id="GO:0000981">
    <property type="term" value="F:DNA-binding transcription factor activity, RNA polymerase II-specific"/>
    <property type="evidence" value="ECO:0007669"/>
    <property type="project" value="InterPro"/>
</dbReference>
<dbReference type="OrthoDB" id="1405595at2759"/>
<feature type="compositionally biased region" description="Polar residues" evidence="8">
    <location>
        <begin position="154"/>
        <end position="181"/>
    </location>
</feature>